<feature type="domain" description="RNase H type-1" evidence="1">
    <location>
        <begin position="165"/>
        <end position="285"/>
    </location>
</feature>
<dbReference type="Gene3D" id="3.30.420.10">
    <property type="entry name" value="Ribonuclease H-like superfamily/Ribonuclease H"/>
    <property type="match status" value="1"/>
</dbReference>
<evidence type="ECO:0008006" key="5">
    <source>
        <dbReference type="Google" id="ProtNLM"/>
    </source>
</evidence>
<evidence type="ECO:0000313" key="4">
    <source>
        <dbReference type="Proteomes" id="UP001459277"/>
    </source>
</evidence>
<sequence>MIVRDFGWMCAHGSIGVKACLVRRGVVEEESCRICQKASETILHALRDCHKVKEIWRQLGILRTDRGFWTSNLQDWIKINSKDRESCFQGNPSWNILFPIAIWNIWKCRNMIIFKRKSLNPNLSYKIVNQAVEFLCYVASPRNPTQVVSRSIRWEKPAMGWKKLNTDGSVLGSCGQAGCGGVVRDDQGNWIAGFSRHIGTTNCFVAELWGLRDGLSLCLSLNIPCLVVEVDAKAVVDVLRNYNYDNIVISPIMDDCRQLVSCFQQIQIKHCYRQANRCADLLAKMGVEQEDMSPILNDLQTQQKQIINSPY</sequence>
<gene>
    <name evidence="3" type="ORF">SO802_029658</name>
</gene>
<accession>A0AAW2BX95</accession>
<dbReference type="GO" id="GO:0004523">
    <property type="term" value="F:RNA-DNA hybrid ribonuclease activity"/>
    <property type="evidence" value="ECO:0007669"/>
    <property type="project" value="InterPro"/>
</dbReference>
<feature type="domain" description="Reverse transcriptase zinc-binding" evidence="2">
    <location>
        <begin position="6"/>
        <end position="56"/>
    </location>
</feature>
<evidence type="ECO:0000313" key="3">
    <source>
        <dbReference type="EMBL" id="KAK9989419.1"/>
    </source>
</evidence>
<dbReference type="Proteomes" id="UP001459277">
    <property type="component" value="Unassembled WGS sequence"/>
</dbReference>
<dbReference type="InterPro" id="IPR012337">
    <property type="entry name" value="RNaseH-like_sf"/>
</dbReference>
<proteinExistence type="predicted"/>
<comment type="caution">
    <text evidence="3">The sequence shown here is derived from an EMBL/GenBank/DDBJ whole genome shotgun (WGS) entry which is preliminary data.</text>
</comment>
<dbReference type="SUPFAM" id="SSF53098">
    <property type="entry name" value="Ribonuclease H-like"/>
    <property type="match status" value="1"/>
</dbReference>
<name>A0AAW2BX95_9ROSI</name>
<dbReference type="Pfam" id="PF13456">
    <property type="entry name" value="RVT_3"/>
    <property type="match status" value="1"/>
</dbReference>
<dbReference type="PANTHER" id="PTHR47723">
    <property type="entry name" value="OS05G0353850 PROTEIN"/>
    <property type="match status" value="1"/>
</dbReference>
<dbReference type="PANTHER" id="PTHR47723:SF19">
    <property type="entry name" value="POLYNUCLEOTIDYL TRANSFERASE, RIBONUCLEASE H-LIKE SUPERFAMILY PROTEIN"/>
    <property type="match status" value="1"/>
</dbReference>
<organism evidence="3 4">
    <name type="scientific">Lithocarpus litseifolius</name>
    <dbReference type="NCBI Taxonomy" id="425828"/>
    <lineage>
        <taxon>Eukaryota</taxon>
        <taxon>Viridiplantae</taxon>
        <taxon>Streptophyta</taxon>
        <taxon>Embryophyta</taxon>
        <taxon>Tracheophyta</taxon>
        <taxon>Spermatophyta</taxon>
        <taxon>Magnoliopsida</taxon>
        <taxon>eudicotyledons</taxon>
        <taxon>Gunneridae</taxon>
        <taxon>Pentapetalae</taxon>
        <taxon>rosids</taxon>
        <taxon>fabids</taxon>
        <taxon>Fagales</taxon>
        <taxon>Fagaceae</taxon>
        <taxon>Lithocarpus</taxon>
    </lineage>
</organism>
<dbReference type="EMBL" id="JAZDWU010000010">
    <property type="protein sequence ID" value="KAK9989419.1"/>
    <property type="molecule type" value="Genomic_DNA"/>
</dbReference>
<dbReference type="GO" id="GO:0003676">
    <property type="term" value="F:nucleic acid binding"/>
    <property type="evidence" value="ECO:0007669"/>
    <property type="project" value="InterPro"/>
</dbReference>
<dbReference type="InterPro" id="IPR036397">
    <property type="entry name" value="RNaseH_sf"/>
</dbReference>
<dbReference type="InterPro" id="IPR044730">
    <property type="entry name" value="RNase_H-like_dom_plant"/>
</dbReference>
<dbReference type="InterPro" id="IPR002156">
    <property type="entry name" value="RNaseH_domain"/>
</dbReference>
<keyword evidence="4" id="KW-1185">Reference proteome</keyword>
<evidence type="ECO:0000259" key="2">
    <source>
        <dbReference type="Pfam" id="PF13966"/>
    </source>
</evidence>
<reference evidence="3 4" key="1">
    <citation type="submission" date="2024-01" db="EMBL/GenBank/DDBJ databases">
        <title>A telomere-to-telomere, gap-free genome of sweet tea (Lithocarpus litseifolius).</title>
        <authorList>
            <person name="Zhou J."/>
        </authorList>
    </citation>
    <scope>NUCLEOTIDE SEQUENCE [LARGE SCALE GENOMIC DNA]</scope>
    <source>
        <strain evidence="3">Zhou-2022a</strain>
        <tissue evidence="3">Leaf</tissue>
    </source>
</reference>
<dbReference type="Pfam" id="PF13966">
    <property type="entry name" value="zf-RVT"/>
    <property type="match status" value="1"/>
</dbReference>
<evidence type="ECO:0000259" key="1">
    <source>
        <dbReference type="Pfam" id="PF13456"/>
    </source>
</evidence>
<dbReference type="CDD" id="cd06222">
    <property type="entry name" value="RNase_H_like"/>
    <property type="match status" value="1"/>
</dbReference>
<protein>
    <recommendedName>
        <fullName evidence="5">RNase H type-1 domain-containing protein</fullName>
    </recommendedName>
</protein>
<dbReference type="InterPro" id="IPR026960">
    <property type="entry name" value="RVT-Znf"/>
</dbReference>
<dbReference type="InterPro" id="IPR053151">
    <property type="entry name" value="RNase_H-like"/>
</dbReference>
<dbReference type="AlphaFoldDB" id="A0AAW2BX95"/>